<protein>
    <submittedName>
        <fullName evidence="7">Efflux RND transporter periplasmic adaptor subunit</fullName>
    </submittedName>
</protein>
<dbReference type="PANTHER" id="PTHR30469">
    <property type="entry name" value="MULTIDRUG RESISTANCE PROTEIN MDTA"/>
    <property type="match status" value="1"/>
</dbReference>
<feature type="domain" description="CusB-like beta-barrel" evidence="4">
    <location>
        <begin position="227"/>
        <end position="300"/>
    </location>
</feature>
<dbReference type="GO" id="GO:0015562">
    <property type="term" value="F:efflux transmembrane transporter activity"/>
    <property type="evidence" value="ECO:0007669"/>
    <property type="project" value="InterPro"/>
</dbReference>
<dbReference type="InterPro" id="IPR058792">
    <property type="entry name" value="Beta-barrel_RND_2"/>
</dbReference>
<feature type="region of interest" description="Disordered" evidence="2">
    <location>
        <begin position="20"/>
        <end position="49"/>
    </location>
</feature>
<dbReference type="Pfam" id="PF25989">
    <property type="entry name" value="YknX_C"/>
    <property type="match status" value="1"/>
</dbReference>
<dbReference type="Gene3D" id="2.40.420.20">
    <property type="match status" value="1"/>
</dbReference>
<evidence type="ECO:0000313" key="8">
    <source>
        <dbReference type="Proteomes" id="UP000533905"/>
    </source>
</evidence>
<comment type="caution">
    <text evidence="7">The sequence shown here is derived from an EMBL/GenBank/DDBJ whole genome shotgun (WGS) entry which is preliminary data.</text>
</comment>
<feature type="signal peptide" evidence="3">
    <location>
        <begin position="1"/>
        <end position="19"/>
    </location>
</feature>
<feature type="domain" description="YknX-like C-terminal permuted SH3-like" evidence="6">
    <location>
        <begin position="305"/>
        <end position="373"/>
    </location>
</feature>
<evidence type="ECO:0000259" key="4">
    <source>
        <dbReference type="Pfam" id="PF25954"/>
    </source>
</evidence>
<evidence type="ECO:0000313" key="7">
    <source>
        <dbReference type="EMBL" id="NNG23696.1"/>
    </source>
</evidence>
<feature type="domain" description="CzcB-like barrel-sandwich hybrid" evidence="5">
    <location>
        <begin position="80"/>
        <end position="219"/>
    </location>
</feature>
<dbReference type="EMBL" id="JABAIV010000003">
    <property type="protein sequence ID" value="NNG23696.1"/>
    <property type="molecule type" value="Genomic_DNA"/>
</dbReference>
<dbReference type="PROSITE" id="PS51257">
    <property type="entry name" value="PROKAR_LIPOPROTEIN"/>
    <property type="match status" value="1"/>
</dbReference>
<keyword evidence="3" id="KW-0732">Signal</keyword>
<evidence type="ECO:0000256" key="3">
    <source>
        <dbReference type="SAM" id="SignalP"/>
    </source>
</evidence>
<dbReference type="InterPro" id="IPR058647">
    <property type="entry name" value="BSH_CzcB-like"/>
</dbReference>
<dbReference type="PANTHER" id="PTHR30469:SF15">
    <property type="entry name" value="HLYD FAMILY OF SECRETION PROTEINS"/>
    <property type="match status" value="1"/>
</dbReference>
<name>A0A7Y2P0M6_9BURK</name>
<dbReference type="Gene3D" id="1.10.287.470">
    <property type="entry name" value="Helix hairpin bin"/>
    <property type="match status" value="1"/>
</dbReference>
<dbReference type="GO" id="GO:1990281">
    <property type="term" value="C:efflux pump complex"/>
    <property type="evidence" value="ECO:0007669"/>
    <property type="project" value="TreeGrafter"/>
</dbReference>
<keyword evidence="8" id="KW-1185">Reference proteome</keyword>
<feature type="chain" id="PRO_5031487367" evidence="3">
    <location>
        <begin position="20"/>
        <end position="394"/>
    </location>
</feature>
<dbReference type="InterPro" id="IPR058637">
    <property type="entry name" value="YknX-like_C"/>
</dbReference>
<reference evidence="7 8" key="1">
    <citation type="submission" date="2020-04" db="EMBL/GenBank/DDBJ databases">
        <title>Massilia sp. nov., a cold adapted bacteria isolated from Arctic soil.</title>
        <authorList>
            <person name="Son J."/>
            <person name="Ka J.-O."/>
        </authorList>
    </citation>
    <scope>NUCLEOTIDE SEQUENCE [LARGE SCALE GENOMIC DNA]</scope>
    <source>
        <strain evidence="7 8">ML15P13</strain>
    </source>
</reference>
<dbReference type="Proteomes" id="UP000533905">
    <property type="component" value="Unassembled WGS sequence"/>
</dbReference>
<evidence type="ECO:0000259" key="6">
    <source>
        <dbReference type="Pfam" id="PF25989"/>
    </source>
</evidence>
<organism evidence="7 8">
    <name type="scientific">Telluria aromaticivorans</name>
    <dbReference type="NCBI Taxonomy" id="2725995"/>
    <lineage>
        <taxon>Bacteria</taxon>
        <taxon>Pseudomonadati</taxon>
        <taxon>Pseudomonadota</taxon>
        <taxon>Betaproteobacteria</taxon>
        <taxon>Burkholderiales</taxon>
        <taxon>Oxalobacteraceae</taxon>
        <taxon>Telluria group</taxon>
        <taxon>Telluria</taxon>
    </lineage>
</organism>
<sequence length="394" mass="41689">MLRKSLLVLAIATALAACSKEAKEPAKPGAETSAKADGKDPKDKRPSQLQVASEDVLTIQSDTLASGPVVTGSIQPERKADLRAEVSAVVLQVLKDNGEPVKRGDVLVRLDETAIRDSLVSAEATVRSSSQALDQAIRQLDRMKTLRASGMASAVGLDDAEVRRNSAQSELSAARSRAATARQLLNRTVVRAPFDGIVSERKVSAGDTANIGKELVKVIDPNSMRFEARVSADSISTLKVGQKVNFRVNGYGDQQFAGVIKRIDPAANAVTRQVEVLVEFADKAQPRVAGLYAEGRVDAQSSTALMLPEAALVKAGDKAYTWRIKDKTLNKVPLVVGARDPRTGNVEIKQGLVAGDVVLRAPTSNLKDGQKVEMPPARVASAGSATGNVAAQGK</sequence>
<evidence type="ECO:0000259" key="5">
    <source>
        <dbReference type="Pfam" id="PF25973"/>
    </source>
</evidence>
<dbReference type="NCBIfam" id="TIGR01730">
    <property type="entry name" value="RND_mfp"/>
    <property type="match status" value="1"/>
</dbReference>
<evidence type="ECO:0000256" key="2">
    <source>
        <dbReference type="SAM" id="MobiDB-lite"/>
    </source>
</evidence>
<dbReference type="Pfam" id="PF25954">
    <property type="entry name" value="Beta-barrel_RND_2"/>
    <property type="match status" value="1"/>
</dbReference>
<dbReference type="InterPro" id="IPR006143">
    <property type="entry name" value="RND_pump_MFP"/>
</dbReference>
<dbReference type="AlphaFoldDB" id="A0A7Y2P0M6"/>
<proteinExistence type="inferred from homology"/>
<dbReference type="Gene3D" id="2.40.50.100">
    <property type="match status" value="1"/>
</dbReference>
<feature type="compositionally biased region" description="Basic and acidic residues" evidence="2">
    <location>
        <begin position="34"/>
        <end position="46"/>
    </location>
</feature>
<comment type="similarity">
    <text evidence="1">Belongs to the membrane fusion protein (MFP) (TC 8.A.1) family.</text>
</comment>
<evidence type="ECO:0000256" key="1">
    <source>
        <dbReference type="ARBA" id="ARBA00009477"/>
    </source>
</evidence>
<gene>
    <name evidence="7" type="ORF">HGB41_11900</name>
</gene>
<dbReference type="Gene3D" id="2.40.30.170">
    <property type="match status" value="1"/>
</dbReference>
<dbReference type="Pfam" id="PF25973">
    <property type="entry name" value="BSH_CzcB"/>
    <property type="match status" value="1"/>
</dbReference>
<dbReference type="RefSeq" id="WP_171084484.1">
    <property type="nucleotide sequence ID" value="NZ_JABAIV010000003.1"/>
</dbReference>
<dbReference type="SUPFAM" id="SSF111369">
    <property type="entry name" value="HlyD-like secretion proteins"/>
    <property type="match status" value="1"/>
</dbReference>
<accession>A0A7Y2P0M6</accession>